<dbReference type="SUPFAM" id="SSF58104">
    <property type="entry name" value="Methyl-accepting chemotaxis protein (MCP) signaling domain"/>
    <property type="match status" value="1"/>
</dbReference>
<comment type="subcellular location">
    <subcellularLocation>
        <location evidence="1">Membrane</location>
    </subcellularLocation>
</comment>
<dbReference type="EMBL" id="CAAJGR010000039">
    <property type="protein sequence ID" value="VHO06826.1"/>
    <property type="molecule type" value="Genomic_DNA"/>
</dbReference>
<comment type="similarity">
    <text evidence="3">Belongs to the methyl-accepting chemotaxis (MCP) protein family.</text>
</comment>
<gene>
    <name evidence="7" type="ORF">BAL341_3799</name>
</gene>
<keyword evidence="5" id="KW-1133">Transmembrane helix</keyword>
<dbReference type="FunFam" id="1.10.287.950:FF:000001">
    <property type="entry name" value="Methyl-accepting chemotaxis sensory transducer"/>
    <property type="match status" value="1"/>
</dbReference>
<evidence type="ECO:0000313" key="7">
    <source>
        <dbReference type="EMBL" id="VHO06826.1"/>
    </source>
</evidence>
<dbReference type="GO" id="GO:0016020">
    <property type="term" value="C:membrane"/>
    <property type="evidence" value="ECO:0007669"/>
    <property type="project" value="UniProtKB-SubCell"/>
</dbReference>
<evidence type="ECO:0000256" key="4">
    <source>
        <dbReference type="PROSITE-ProRule" id="PRU00284"/>
    </source>
</evidence>
<dbReference type="InterPro" id="IPR004090">
    <property type="entry name" value="Chemotax_Me-accpt_rcpt"/>
</dbReference>
<proteinExistence type="inferred from homology"/>
<protein>
    <submittedName>
        <fullName evidence="7">Methyl-accepting chemotaxis protein I (Serine chemoreceptor protein)</fullName>
    </submittedName>
</protein>
<evidence type="ECO:0000256" key="2">
    <source>
        <dbReference type="ARBA" id="ARBA00023224"/>
    </source>
</evidence>
<dbReference type="GO" id="GO:0006935">
    <property type="term" value="P:chemotaxis"/>
    <property type="evidence" value="ECO:0007669"/>
    <property type="project" value="InterPro"/>
</dbReference>
<keyword evidence="7" id="KW-0675">Receptor</keyword>
<sequence>MFKRTIVAGGEIVATDFAPYAPSNNEPAAFLGLTKRFNGENWVIAAQISTDVINVLMQDRAGMGRSGETYLVGSDFRMRSDSYLDPQGHSINASFASTVEKNGVTSEAVKAALAGNTGVDIVIDYNGNPVLSAYAPLEFLGQKWAVLAEIDEAEINEPINKLIWRNVLMLIVALTIATGAAFYVVRLVMRPLGGEPREMRSLMQRLAKGDLSIAPSSANALSLRGALDQLVLSLRDMMQQISVTSAQLASTSQELSVVTEQTNSNMSTQSSELDSIVTAVNEMAVTVREVSERSSEVALEMRRVEKTTEQGLNELNHSLHTTDGLAEQLKQSHRSVSALAENITGITGMLDVIRGVAEQTNLLALNAAIEAARAGESGRGFAVVADEVRNLARRTQESTQLIEKVISDVTLQSSDAVSQFNQSLQGAEDTRKSITVVAGSIRAIASVTNNVSDQVVSVSAATEQQATVAASIDESLINLQDLAKQTATGSMETTSSSRQVAEVAENLKQMVAKFKLA</sequence>
<keyword evidence="5" id="KW-0812">Transmembrane</keyword>
<evidence type="ECO:0000256" key="5">
    <source>
        <dbReference type="SAM" id="Phobius"/>
    </source>
</evidence>
<accession>A0A486XWP9</accession>
<reference evidence="7" key="1">
    <citation type="submission" date="2019-04" db="EMBL/GenBank/DDBJ databases">
        <authorList>
            <person name="Brambilla D."/>
        </authorList>
    </citation>
    <scope>NUCLEOTIDE SEQUENCE</scope>
    <source>
        <strain evidence="7">BAL1</strain>
    </source>
</reference>
<evidence type="ECO:0000259" key="6">
    <source>
        <dbReference type="PROSITE" id="PS50111"/>
    </source>
</evidence>
<dbReference type="Pfam" id="PF00015">
    <property type="entry name" value="MCPsignal"/>
    <property type="match status" value="1"/>
</dbReference>
<evidence type="ECO:0000256" key="3">
    <source>
        <dbReference type="ARBA" id="ARBA00029447"/>
    </source>
</evidence>
<feature type="transmembrane region" description="Helical" evidence="5">
    <location>
        <begin position="167"/>
        <end position="189"/>
    </location>
</feature>
<dbReference type="AlphaFoldDB" id="A0A486XWP9"/>
<keyword evidence="5" id="KW-0472">Membrane</keyword>
<evidence type="ECO:0000256" key="1">
    <source>
        <dbReference type="ARBA" id="ARBA00004370"/>
    </source>
</evidence>
<dbReference type="InterPro" id="IPR004089">
    <property type="entry name" value="MCPsignal_dom"/>
</dbReference>
<dbReference type="Gene3D" id="1.10.287.950">
    <property type="entry name" value="Methyl-accepting chemotaxis protein"/>
    <property type="match status" value="1"/>
</dbReference>
<feature type="domain" description="Methyl-accepting transducer" evidence="6">
    <location>
        <begin position="244"/>
        <end position="480"/>
    </location>
</feature>
<dbReference type="GO" id="GO:0007165">
    <property type="term" value="P:signal transduction"/>
    <property type="evidence" value="ECO:0007669"/>
    <property type="project" value="UniProtKB-KW"/>
</dbReference>
<dbReference type="PANTHER" id="PTHR32089:SF120">
    <property type="entry name" value="METHYL-ACCEPTING CHEMOTAXIS PROTEIN TLPQ"/>
    <property type="match status" value="1"/>
</dbReference>
<name>A0A486XWP9_9GAMM</name>
<dbReference type="PROSITE" id="PS50111">
    <property type="entry name" value="CHEMOTAXIS_TRANSDUC_2"/>
    <property type="match status" value="1"/>
</dbReference>
<keyword evidence="2 4" id="KW-0807">Transducer</keyword>
<organism evidence="7">
    <name type="scientific">Rheinheimera sp. BAL341</name>
    <dbReference type="NCBI Taxonomy" id="1708203"/>
    <lineage>
        <taxon>Bacteria</taxon>
        <taxon>Pseudomonadati</taxon>
        <taxon>Pseudomonadota</taxon>
        <taxon>Gammaproteobacteria</taxon>
        <taxon>Chromatiales</taxon>
        <taxon>Chromatiaceae</taxon>
        <taxon>Rheinheimera</taxon>
    </lineage>
</organism>
<dbReference type="SMART" id="SM00283">
    <property type="entry name" value="MA"/>
    <property type="match status" value="1"/>
</dbReference>
<dbReference type="GO" id="GO:0004888">
    <property type="term" value="F:transmembrane signaling receptor activity"/>
    <property type="evidence" value="ECO:0007669"/>
    <property type="project" value="InterPro"/>
</dbReference>
<dbReference type="Gene3D" id="3.30.450.20">
    <property type="entry name" value="PAS domain"/>
    <property type="match status" value="1"/>
</dbReference>
<dbReference type="PRINTS" id="PR00260">
    <property type="entry name" value="CHEMTRNSDUCR"/>
</dbReference>
<dbReference type="PANTHER" id="PTHR32089">
    <property type="entry name" value="METHYL-ACCEPTING CHEMOTAXIS PROTEIN MCPB"/>
    <property type="match status" value="1"/>
</dbReference>